<sequence>MDSLSHRLAYSRDFAQLPDAGVLNTTSSSEMAQ</sequence>
<evidence type="ECO:0000313" key="1">
    <source>
        <dbReference type="EMBL" id="SVA72144.1"/>
    </source>
</evidence>
<gene>
    <name evidence="1" type="ORF">METZ01_LOCUS124998</name>
</gene>
<reference evidence="1" key="1">
    <citation type="submission" date="2018-05" db="EMBL/GenBank/DDBJ databases">
        <authorList>
            <person name="Lanie J.A."/>
            <person name="Ng W.-L."/>
            <person name="Kazmierczak K.M."/>
            <person name="Andrzejewski T.M."/>
            <person name="Davidsen T.M."/>
            <person name="Wayne K.J."/>
            <person name="Tettelin H."/>
            <person name="Glass J.I."/>
            <person name="Rusch D."/>
            <person name="Podicherti R."/>
            <person name="Tsui H.-C.T."/>
            <person name="Winkler M.E."/>
        </authorList>
    </citation>
    <scope>NUCLEOTIDE SEQUENCE</scope>
</reference>
<name>A0A381Y554_9ZZZZ</name>
<accession>A0A381Y554</accession>
<dbReference type="AlphaFoldDB" id="A0A381Y554"/>
<proteinExistence type="predicted"/>
<organism evidence="1">
    <name type="scientific">marine metagenome</name>
    <dbReference type="NCBI Taxonomy" id="408172"/>
    <lineage>
        <taxon>unclassified sequences</taxon>
        <taxon>metagenomes</taxon>
        <taxon>ecological metagenomes</taxon>
    </lineage>
</organism>
<dbReference type="EMBL" id="UINC01017411">
    <property type="protein sequence ID" value="SVA72144.1"/>
    <property type="molecule type" value="Genomic_DNA"/>
</dbReference>
<protein>
    <submittedName>
        <fullName evidence="1">Uncharacterized protein</fullName>
    </submittedName>
</protein>